<accession>A0A3D9HYV3</accession>
<feature type="domain" description="dATP/dGTP diphosphohydrolase MazZ" evidence="1">
    <location>
        <begin position="11"/>
        <end position="96"/>
    </location>
</feature>
<gene>
    <name evidence="2" type="ORF">DFP90_101889</name>
</gene>
<comment type="caution">
    <text evidence="2">The sequence shown here is derived from an EMBL/GenBank/DDBJ whole genome shotgun (WGS) entry which is preliminary data.</text>
</comment>
<dbReference type="AlphaFoldDB" id="A0A3D9HYV3"/>
<organism evidence="2 3">
    <name type="scientific">Aestuariispira insulae</name>
    <dbReference type="NCBI Taxonomy" id="1461337"/>
    <lineage>
        <taxon>Bacteria</taxon>
        <taxon>Pseudomonadati</taxon>
        <taxon>Pseudomonadota</taxon>
        <taxon>Alphaproteobacteria</taxon>
        <taxon>Rhodospirillales</taxon>
        <taxon>Kiloniellaceae</taxon>
        <taxon>Aestuariispira</taxon>
    </lineage>
</organism>
<evidence type="ECO:0000313" key="2">
    <source>
        <dbReference type="EMBL" id="RED54086.1"/>
    </source>
</evidence>
<name>A0A3D9HYV3_9PROT</name>
<dbReference type="Proteomes" id="UP000256845">
    <property type="component" value="Unassembled WGS sequence"/>
</dbReference>
<reference evidence="2 3" key="1">
    <citation type="submission" date="2018-07" db="EMBL/GenBank/DDBJ databases">
        <title>Genomic Encyclopedia of Type Strains, Phase III (KMG-III): the genomes of soil and plant-associated and newly described type strains.</title>
        <authorList>
            <person name="Whitman W."/>
        </authorList>
    </citation>
    <scope>NUCLEOTIDE SEQUENCE [LARGE SCALE GENOMIC DNA]</scope>
    <source>
        <strain evidence="2 3">CECT 8488</strain>
    </source>
</reference>
<dbReference type="RefSeq" id="WP_115935170.1">
    <property type="nucleotide sequence ID" value="NZ_QRDW01000001.1"/>
</dbReference>
<keyword evidence="3" id="KW-1185">Reference proteome</keyword>
<dbReference type="Gene3D" id="1.10.287.1080">
    <property type="entry name" value="MazG-like"/>
    <property type="match status" value="1"/>
</dbReference>
<dbReference type="Pfam" id="PF04447">
    <property type="entry name" value="dATP-dGTP_PPHyd"/>
    <property type="match status" value="1"/>
</dbReference>
<proteinExistence type="predicted"/>
<evidence type="ECO:0000259" key="1">
    <source>
        <dbReference type="Pfam" id="PF04447"/>
    </source>
</evidence>
<dbReference type="InterPro" id="IPR007538">
    <property type="entry name" value="dATP/dGTP_dipphydrolase_MazZ"/>
</dbReference>
<dbReference type="OrthoDB" id="7359409at2"/>
<dbReference type="SUPFAM" id="SSF101386">
    <property type="entry name" value="all-alpha NTP pyrophosphatases"/>
    <property type="match status" value="1"/>
</dbReference>
<sequence length="103" mass="11321">MSNRMENQASLAAWGEETFGPAADPVRLLERAELEMDELLEAARAGQDEEAALEAADILILLFRYAELSGFDLMEAVDRKMVVNRSRRWKPAGDGTGSHVKGG</sequence>
<protein>
    <submittedName>
        <fullName evidence="2">Uncharacterized protein DUF550</fullName>
    </submittedName>
</protein>
<evidence type="ECO:0000313" key="3">
    <source>
        <dbReference type="Proteomes" id="UP000256845"/>
    </source>
</evidence>
<dbReference type="EMBL" id="QRDW01000001">
    <property type="protein sequence ID" value="RED54086.1"/>
    <property type="molecule type" value="Genomic_DNA"/>
</dbReference>